<sequence length="123" mass="13665">MAQTIKLNDDELLAAAKESKDLFSRSLNGQIEYWARLGRFVEESGLFDLQRVNLALQGKLAVDELSLPEQHAHAQMLWHALETLDGTDDTLLKDIEGAGADIHGLDDQQQLTSHRGRGARDNS</sequence>
<protein>
    <submittedName>
        <fullName evidence="2">ParD-like family protein</fullName>
    </submittedName>
</protein>
<evidence type="ECO:0000256" key="1">
    <source>
        <dbReference type="SAM" id="MobiDB-lite"/>
    </source>
</evidence>
<dbReference type="InterPro" id="IPR021831">
    <property type="entry name" value="ParD-like"/>
</dbReference>
<dbReference type="EMBL" id="CP098828">
    <property type="protein sequence ID" value="XBO75371.1"/>
    <property type="molecule type" value="Genomic_DNA"/>
</dbReference>
<accession>A0AAU7KUB2</accession>
<reference evidence="2" key="1">
    <citation type="submission" date="2022-06" db="EMBL/GenBank/DDBJ databases">
        <title>A novel DMS-producing enzyme.</title>
        <authorList>
            <person name="Zhang Y."/>
        </authorList>
    </citation>
    <scope>NUCLEOTIDE SEQUENCE</scope>
    <source>
        <strain evidence="2">H10-59</strain>
    </source>
</reference>
<dbReference type="AlphaFoldDB" id="A0AAU7KUB2"/>
<organism evidence="2">
    <name type="scientific">Halomonas sp. H10-59</name>
    <dbReference type="NCBI Taxonomy" id="2950874"/>
    <lineage>
        <taxon>Bacteria</taxon>
        <taxon>Pseudomonadati</taxon>
        <taxon>Pseudomonadota</taxon>
        <taxon>Gammaproteobacteria</taxon>
        <taxon>Oceanospirillales</taxon>
        <taxon>Halomonadaceae</taxon>
        <taxon>Halomonas</taxon>
    </lineage>
</organism>
<feature type="region of interest" description="Disordered" evidence="1">
    <location>
        <begin position="103"/>
        <end position="123"/>
    </location>
</feature>
<proteinExistence type="predicted"/>
<gene>
    <name evidence="2" type="ORF">NFG57_00850</name>
</gene>
<name>A0AAU7KUB2_9GAMM</name>
<dbReference type="RefSeq" id="WP_287163560.1">
    <property type="nucleotide sequence ID" value="NZ_CP098828.1"/>
</dbReference>
<evidence type="ECO:0000313" key="2">
    <source>
        <dbReference type="EMBL" id="XBO75371.1"/>
    </source>
</evidence>
<dbReference type="Pfam" id="PF11903">
    <property type="entry name" value="ParD_like"/>
    <property type="match status" value="1"/>
</dbReference>